<keyword evidence="6" id="KW-0642">Proline metabolism</keyword>
<evidence type="ECO:0000313" key="11">
    <source>
        <dbReference type="Proteomes" id="UP001240150"/>
    </source>
</evidence>
<keyword evidence="5" id="KW-0520">NAD</keyword>
<dbReference type="Gene3D" id="3.40.309.10">
    <property type="entry name" value="Aldehyde Dehydrogenase, Chain A, domain 2"/>
    <property type="match status" value="1"/>
</dbReference>
<evidence type="ECO:0000256" key="6">
    <source>
        <dbReference type="ARBA" id="ARBA00023062"/>
    </source>
</evidence>
<dbReference type="InterPro" id="IPR016163">
    <property type="entry name" value="Ald_DH_C"/>
</dbReference>
<dbReference type="PANTHER" id="PTHR42862">
    <property type="entry name" value="DELTA-1-PYRROLINE-5-CARBOXYLATE DEHYDROGENASE 1, ISOFORM A-RELATED"/>
    <property type="match status" value="1"/>
</dbReference>
<dbReference type="InterPro" id="IPR015590">
    <property type="entry name" value="Aldehyde_DH_dom"/>
</dbReference>
<dbReference type="InterPro" id="IPR050485">
    <property type="entry name" value="Proline_metab_enzyme"/>
</dbReference>
<dbReference type="EC" id="1.2.1.88" evidence="3"/>
<dbReference type="PROSITE" id="PS00070">
    <property type="entry name" value="ALDEHYDE_DEHYDR_CYS"/>
    <property type="match status" value="1"/>
</dbReference>
<evidence type="ECO:0000256" key="5">
    <source>
        <dbReference type="ARBA" id="ARBA00023027"/>
    </source>
</evidence>
<dbReference type="InterPro" id="IPR005931">
    <property type="entry name" value="P5CDH/ALDH4A1"/>
</dbReference>
<sequence>MDAQFTVPTPRNEPVRTYAPDSPERAALAARIAELREARPELTMTIGGRQRMADGPAIEVVQPHRRHQVLGVTGNASRADAAAAVEAAKRAAPGWRELPFSERAAIFLRAAELLSAGWRDTLNAATVLGQSKSCYQAEIDAACELIDFLRFNVHFGERLLTEQPESAPGVWNRFDHRPLEGFVYAITPFNFTAIAGNLPSAPALMGNTVIWKPSPTQQFAAHFTMRLFEAAGLPPGVINMVTGDGLALSEVALTDPDLAGIHFTGSTATFRKLWRTVGENIERYRSYPRLVGETGGKDFVVAHPSADPDALFAALVRGAYEYQGQKCSAASRAYVPRGLWEAGLRDRLAAAVASIRYGDVTDLSVFGGAVIDDRSFARLAAALDRIKNSASCTVLAGGTADDTEGWFVAPTLVECTDPTHEVFTTEYFGPILAVHVYPDEDFRAVVEQADGAAPYALTGSIFATDREVVAWAQRALRFTAGNFYINDKPTGAVVGQQPFGGARGSGTNDKAGSILNLHRWVSPRTIKEAFDAPGVWEYPHMG</sequence>
<feature type="domain" description="Aldehyde dehydrogenase" evidence="9">
    <location>
        <begin position="56"/>
        <end position="521"/>
    </location>
</feature>
<dbReference type="InterPro" id="IPR016162">
    <property type="entry name" value="Ald_DH_N"/>
</dbReference>
<keyword evidence="4 10" id="KW-0560">Oxidoreductase</keyword>
<dbReference type="Pfam" id="PF00171">
    <property type="entry name" value="Aldedh"/>
    <property type="match status" value="1"/>
</dbReference>
<evidence type="ECO:0000256" key="4">
    <source>
        <dbReference type="ARBA" id="ARBA00023002"/>
    </source>
</evidence>
<dbReference type="Gene3D" id="3.40.605.10">
    <property type="entry name" value="Aldehyde Dehydrogenase, Chain A, domain 1"/>
    <property type="match status" value="1"/>
</dbReference>
<evidence type="ECO:0000256" key="7">
    <source>
        <dbReference type="ARBA" id="ARBA00032259"/>
    </source>
</evidence>
<dbReference type="EMBL" id="CP126980">
    <property type="protein sequence ID" value="WIM97391.1"/>
    <property type="molecule type" value="Genomic_DNA"/>
</dbReference>
<keyword evidence="11" id="KW-1185">Reference proteome</keyword>
<evidence type="ECO:0000259" key="9">
    <source>
        <dbReference type="Pfam" id="PF00171"/>
    </source>
</evidence>
<evidence type="ECO:0000313" key="10">
    <source>
        <dbReference type="EMBL" id="WIM97391.1"/>
    </source>
</evidence>
<reference evidence="10 11" key="1">
    <citation type="submission" date="2023-06" db="EMBL/GenBank/DDBJ databases">
        <authorList>
            <person name="Yushchuk O."/>
            <person name="Binda E."/>
            <person name="Ruckert-Reed C."/>
            <person name="Fedorenko V."/>
            <person name="Kalinowski J."/>
            <person name="Marinelli F."/>
        </authorList>
    </citation>
    <scope>NUCLEOTIDE SEQUENCE [LARGE SCALE GENOMIC DNA]</scope>
    <source>
        <strain evidence="10 11">NRRL 3884</strain>
    </source>
</reference>
<dbReference type="InterPro" id="IPR016161">
    <property type="entry name" value="Ald_DH/histidinol_DH"/>
</dbReference>
<gene>
    <name evidence="10" type="primary">pruA</name>
    <name evidence="10" type="ORF">ACTOB_000905</name>
</gene>
<accession>A0ABY8WHN4</accession>
<evidence type="ECO:0000256" key="8">
    <source>
        <dbReference type="ARBA" id="ARBA00048142"/>
    </source>
</evidence>
<name>A0ABY8WHN4_9ACTN</name>
<comment type="catalytic activity">
    <reaction evidence="8">
        <text>L-glutamate 5-semialdehyde + NAD(+) + H2O = L-glutamate + NADH + 2 H(+)</text>
        <dbReference type="Rhea" id="RHEA:30235"/>
        <dbReference type="ChEBI" id="CHEBI:15377"/>
        <dbReference type="ChEBI" id="CHEBI:15378"/>
        <dbReference type="ChEBI" id="CHEBI:29985"/>
        <dbReference type="ChEBI" id="CHEBI:57540"/>
        <dbReference type="ChEBI" id="CHEBI:57945"/>
        <dbReference type="ChEBI" id="CHEBI:58066"/>
        <dbReference type="EC" id="1.2.1.88"/>
    </reaction>
</comment>
<dbReference type="SUPFAM" id="SSF53720">
    <property type="entry name" value="ALDH-like"/>
    <property type="match status" value="1"/>
</dbReference>
<protein>
    <recommendedName>
        <fullName evidence="7">L-glutamate gamma-semialdehyde dehydrogenase</fullName>
        <ecNumber evidence="3">1.2.1.88</ecNumber>
    </recommendedName>
    <alternativeName>
        <fullName evidence="7">L-glutamate gamma-semialdehyde dehydrogenase</fullName>
    </alternativeName>
</protein>
<dbReference type="RefSeq" id="WP_284918791.1">
    <property type="nucleotide sequence ID" value="NZ_CP126980.1"/>
</dbReference>
<evidence type="ECO:0000256" key="1">
    <source>
        <dbReference type="ARBA" id="ARBA00004786"/>
    </source>
</evidence>
<dbReference type="NCBIfam" id="TIGR01236">
    <property type="entry name" value="D1pyr5carbox1"/>
    <property type="match status" value="1"/>
</dbReference>
<organism evidence="10 11">
    <name type="scientific">Actinoplanes oblitus</name>
    <dbReference type="NCBI Taxonomy" id="3040509"/>
    <lineage>
        <taxon>Bacteria</taxon>
        <taxon>Bacillati</taxon>
        <taxon>Actinomycetota</taxon>
        <taxon>Actinomycetes</taxon>
        <taxon>Micromonosporales</taxon>
        <taxon>Micromonosporaceae</taxon>
        <taxon>Actinoplanes</taxon>
    </lineage>
</organism>
<evidence type="ECO:0000256" key="3">
    <source>
        <dbReference type="ARBA" id="ARBA00012884"/>
    </source>
</evidence>
<proteinExistence type="inferred from homology"/>
<dbReference type="Proteomes" id="UP001240150">
    <property type="component" value="Chromosome"/>
</dbReference>
<comment type="similarity">
    <text evidence="2">Belongs to the aldehyde dehydrogenase family.</text>
</comment>
<dbReference type="InterPro" id="IPR016160">
    <property type="entry name" value="Ald_DH_CS_CYS"/>
</dbReference>
<dbReference type="PANTHER" id="PTHR42862:SF1">
    <property type="entry name" value="DELTA-1-PYRROLINE-5-CARBOXYLATE DEHYDROGENASE 2, ISOFORM A-RELATED"/>
    <property type="match status" value="1"/>
</dbReference>
<dbReference type="GO" id="GO:0003842">
    <property type="term" value="F:L-glutamate gamma-semialdehyde dehydrogenase activity"/>
    <property type="evidence" value="ECO:0007669"/>
    <property type="project" value="UniProtKB-EC"/>
</dbReference>
<comment type="pathway">
    <text evidence="1">Amino-acid degradation; L-proline degradation into L-glutamate; L-glutamate from L-proline: step 2/2.</text>
</comment>
<evidence type="ECO:0000256" key="2">
    <source>
        <dbReference type="ARBA" id="ARBA00009986"/>
    </source>
</evidence>